<organism evidence="1">
    <name type="scientific">freshwater metagenome</name>
    <dbReference type="NCBI Taxonomy" id="449393"/>
    <lineage>
        <taxon>unclassified sequences</taxon>
        <taxon>metagenomes</taxon>
        <taxon>ecological metagenomes</taxon>
    </lineage>
</organism>
<evidence type="ECO:0000313" key="1">
    <source>
        <dbReference type="EMBL" id="CAB4546802.1"/>
    </source>
</evidence>
<dbReference type="InterPro" id="IPR003772">
    <property type="entry name" value="YceD"/>
</dbReference>
<sequence>MSGSIASEFAISIHDLRRQPGEMMEINRSFPSPERIGIDIIAIEVNTEISISGKVESVSTGVLASCQVEAIATGECVRCLDPLTLPIHAFIQELFYYSVPLDLEEDEDEPLLISDESIDLLAPIRDGVILDLPLTPHCSEECLGLCPDCGEKVALNPGGHVHQSIDPRWAALGKLEQLDGGSGQEG</sequence>
<accession>A0A6J6C678</accession>
<gene>
    <name evidence="1" type="ORF">UFOPK1506_00169</name>
</gene>
<proteinExistence type="predicted"/>
<dbReference type="AlphaFoldDB" id="A0A6J6C678"/>
<protein>
    <submittedName>
        <fullName evidence="1">Unannotated protein</fullName>
    </submittedName>
</protein>
<dbReference type="Pfam" id="PF02620">
    <property type="entry name" value="YceD"/>
    <property type="match status" value="1"/>
</dbReference>
<name>A0A6J6C678_9ZZZZ</name>
<reference evidence="1" key="1">
    <citation type="submission" date="2020-05" db="EMBL/GenBank/DDBJ databases">
        <authorList>
            <person name="Chiriac C."/>
            <person name="Salcher M."/>
            <person name="Ghai R."/>
            <person name="Kavagutti S V."/>
        </authorList>
    </citation>
    <scope>NUCLEOTIDE SEQUENCE</scope>
</reference>
<dbReference type="EMBL" id="CAEZSV010000016">
    <property type="protein sequence ID" value="CAB4546802.1"/>
    <property type="molecule type" value="Genomic_DNA"/>
</dbReference>